<sequence>MTQERLAERLARWVYGTLLRLLTPYYLLRLWRRGGAEPLYRAHWGERLALAGPTAAPGAIWVHAVSLGETRAAAALVDALREQRPGMRLLLTHGTATGREAGQALLRAGDIQVWLPYDTPGAVRRFMQRHNPAIGLLMETEIWPNLLHAARRAGVPMVSANARLSAKSARQGERFRLLLAPAVRGLALALAQTEADAQRLRAGGVPQVAVMGNLKYDLQPDAALLARGRAWRAALGARQVLLFAVSREGEEAMLLQAWAQVPAAGRPLLLIVPRHPQRFDEVAALMVAQGLSLARRSQWLENGQDLPPDAALAADAWLGDSMREMALYYGLADVALLGGSFAPLGGQNLIEAAACACPVVMGPHTFNFAEAAELALAAGAAQRVADMSQGLAAALALLAEPGALARAGEQAERFAAQHRGAARRMAEAVEALLR</sequence>
<dbReference type="GO" id="GO:0005886">
    <property type="term" value="C:plasma membrane"/>
    <property type="evidence" value="ECO:0007669"/>
    <property type="project" value="UniProtKB-SubCell"/>
</dbReference>
<dbReference type="EC" id="2.4.99.12" evidence="2 9"/>
<dbReference type="GO" id="GO:0043842">
    <property type="term" value="F:Kdo transferase activity"/>
    <property type="evidence" value="ECO:0007669"/>
    <property type="project" value="UniProtKB-EC"/>
</dbReference>
<dbReference type="EMBL" id="CP116346">
    <property type="protein sequence ID" value="WIT10977.1"/>
    <property type="molecule type" value="Genomic_DNA"/>
</dbReference>
<evidence type="ECO:0000313" key="11">
    <source>
        <dbReference type="EMBL" id="WIT10977.1"/>
    </source>
</evidence>
<dbReference type="SUPFAM" id="SSF53756">
    <property type="entry name" value="UDP-Glycosyltransferase/glycogen phosphorylase"/>
    <property type="match status" value="1"/>
</dbReference>
<keyword evidence="9" id="KW-0472">Membrane</keyword>
<dbReference type="InterPro" id="IPR007507">
    <property type="entry name" value="Glycos_transf_N"/>
</dbReference>
<proteinExistence type="inferred from homology"/>
<comment type="catalytic activity">
    <reaction evidence="6 9">
        <text>lipid IVA (E. coli) + CMP-3-deoxy-beta-D-manno-octulosonate = alpha-Kdo-(2-&gt;6)-lipid IVA (E. coli) + CMP + H(+)</text>
        <dbReference type="Rhea" id="RHEA:28066"/>
        <dbReference type="ChEBI" id="CHEBI:15378"/>
        <dbReference type="ChEBI" id="CHEBI:58603"/>
        <dbReference type="ChEBI" id="CHEBI:60364"/>
        <dbReference type="ChEBI" id="CHEBI:60377"/>
        <dbReference type="ChEBI" id="CHEBI:85987"/>
        <dbReference type="EC" id="2.4.99.12"/>
    </reaction>
</comment>
<protein>
    <recommendedName>
        <fullName evidence="3 9">3-deoxy-D-manno-octulosonic acid transferase</fullName>
        <shortName evidence="9">Kdo transferase</shortName>
        <ecNumber evidence="2 9">2.4.99.12</ecNumber>
    </recommendedName>
    <alternativeName>
        <fullName evidence="5 9">Lipid IV(A) 3-deoxy-D-manno-octulosonic acid transferase</fullName>
    </alternativeName>
</protein>
<dbReference type="InterPro" id="IPR039901">
    <property type="entry name" value="Kdotransferase"/>
</dbReference>
<evidence type="ECO:0000313" key="12">
    <source>
        <dbReference type="Proteomes" id="UP001177769"/>
    </source>
</evidence>
<feature type="site" description="Transition state stabilizer" evidence="8">
    <location>
        <position position="215"/>
    </location>
</feature>
<dbReference type="Proteomes" id="UP001177769">
    <property type="component" value="Chromosome"/>
</dbReference>
<dbReference type="InterPro" id="IPR038107">
    <property type="entry name" value="Glycos_transf_N_sf"/>
</dbReference>
<keyword evidence="4 9" id="KW-0808">Transferase</keyword>
<comment type="subcellular location">
    <subcellularLocation>
        <location evidence="9">Cell membrane</location>
    </subcellularLocation>
</comment>
<feature type="domain" description="3-deoxy-D-manno-octulosonic-acid transferase N-terminal" evidence="10">
    <location>
        <begin position="43"/>
        <end position="217"/>
    </location>
</feature>
<evidence type="ECO:0000256" key="4">
    <source>
        <dbReference type="ARBA" id="ARBA00022679"/>
    </source>
</evidence>
<dbReference type="Gene3D" id="3.40.50.2000">
    <property type="entry name" value="Glycogen Phosphorylase B"/>
    <property type="match status" value="1"/>
</dbReference>
<evidence type="ECO:0000256" key="7">
    <source>
        <dbReference type="PIRSR" id="PIRSR639901-1"/>
    </source>
</evidence>
<keyword evidence="12" id="KW-1185">Reference proteome</keyword>
<dbReference type="GO" id="GO:0009245">
    <property type="term" value="P:lipid A biosynthetic process"/>
    <property type="evidence" value="ECO:0007669"/>
    <property type="project" value="TreeGrafter"/>
</dbReference>
<keyword evidence="9" id="KW-1003">Cell membrane</keyword>
<evidence type="ECO:0000256" key="1">
    <source>
        <dbReference type="ARBA" id="ARBA00004713"/>
    </source>
</evidence>
<dbReference type="PANTHER" id="PTHR42755:SF1">
    <property type="entry name" value="3-DEOXY-D-MANNO-OCTULOSONIC ACID TRANSFERASE, MITOCHONDRIAL-RELATED"/>
    <property type="match status" value="1"/>
</dbReference>
<evidence type="ECO:0000256" key="5">
    <source>
        <dbReference type="ARBA" id="ARBA00031445"/>
    </source>
</evidence>
<comment type="function">
    <text evidence="9">Involved in lipopolysaccharide (LPS) biosynthesis. Catalyzes the transfer of 3-deoxy-D-manno-octulosonate (Kdo) residue(s) from CMP-Kdo to lipid IV(A), the tetraacyldisaccharide-1,4'-bisphosphate precursor of lipid A.</text>
</comment>
<keyword evidence="9" id="KW-0448">Lipopolysaccharide biosynthesis</keyword>
<evidence type="ECO:0000259" key="10">
    <source>
        <dbReference type="Pfam" id="PF04413"/>
    </source>
</evidence>
<dbReference type="Pfam" id="PF04413">
    <property type="entry name" value="Glycos_transf_N"/>
    <property type="match status" value="1"/>
</dbReference>
<dbReference type="AlphaFoldDB" id="A0AA95N9P0"/>
<evidence type="ECO:0000256" key="2">
    <source>
        <dbReference type="ARBA" id="ARBA00012621"/>
    </source>
</evidence>
<evidence type="ECO:0000256" key="6">
    <source>
        <dbReference type="ARBA" id="ARBA00049183"/>
    </source>
</evidence>
<accession>A0AA95N9P0</accession>
<reference evidence="11" key="1">
    <citation type="submission" date="2023-01" db="EMBL/GenBank/DDBJ databases">
        <title>Whole genome sequence of Paucibacter sp. S2-9 isolated from pond sediment.</title>
        <authorList>
            <person name="Jung J.Y."/>
        </authorList>
    </citation>
    <scope>NUCLEOTIDE SEQUENCE</scope>
    <source>
        <strain evidence="11">S2-9</strain>
    </source>
</reference>
<dbReference type="RefSeq" id="WP_285232055.1">
    <property type="nucleotide sequence ID" value="NZ_CP116346.1"/>
</dbReference>
<dbReference type="KEGG" id="pais:PFX98_19005"/>
<dbReference type="Gene3D" id="3.40.50.11720">
    <property type="entry name" value="3-Deoxy-D-manno-octulosonic-acid transferase, N-terminal domain"/>
    <property type="match status" value="1"/>
</dbReference>
<evidence type="ECO:0000256" key="9">
    <source>
        <dbReference type="RuleBase" id="RU365103"/>
    </source>
</evidence>
<name>A0AA95N9P0_9BURK</name>
<evidence type="ECO:0000256" key="8">
    <source>
        <dbReference type="PIRSR" id="PIRSR639901-2"/>
    </source>
</evidence>
<evidence type="ECO:0000256" key="3">
    <source>
        <dbReference type="ARBA" id="ARBA00019077"/>
    </source>
</evidence>
<dbReference type="GO" id="GO:0009244">
    <property type="term" value="P:lipopolysaccharide core region biosynthetic process"/>
    <property type="evidence" value="ECO:0007669"/>
    <property type="project" value="UniProtKB-UniRule"/>
</dbReference>
<gene>
    <name evidence="11" type="ORF">PFX98_19005</name>
</gene>
<comment type="pathway">
    <text evidence="1 9">Bacterial outer membrane biogenesis; LPS core biosynthesis.</text>
</comment>
<organism evidence="11 12">
    <name type="scientific">Paucibacter sediminis</name>
    <dbReference type="NCBI Taxonomy" id="3019553"/>
    <lineage>
        <taxon>Bacteria</taxon>
        <taxon>Pseudomonadati</taxon>
        <taxon>Pseudomonadota</taxon>
        <taxon>Betaproteobacteria</taxon>
        <taxon>Burkholderiales</taxon>
        <taxon>Sphaerotilaceae</taxon>
        <taxon>Roseateles</taxon>
    </lineage>
</organism>
<feature type="site" description="Transition state stabilizer" evidence="8">
    <location>
        <position position="139"/>
    </location>
</feature>
<feature type="active site" description="Proton acceptor" evidence="7">
    <location>
        <position position="69"/>
    </location>
</feature>
<dbReference type="PANTHER" id="PTHR42755">
    <property type="entry name" value="3-DEOXY-MANNO-OCTULOSONATE CYTIDYLYLTRANSFERASE"/>
    <property type="match status" value="1"/>
</dbReference>
<comment type="similarity">
    <text evidence="9">Belongs to the glycosyltransferase group 1 family.</text>
</comment>